<reference evidence="1" key="1">
    <citation type="submission" date="2020-11" db="EMBL/GenBank/DDBJ databases">
        <authorList>
            <person name="Tran Van P."/>
        </authorList>
    </citation>
    <scope>NUCLEOTIDE SEQUENCE</scope>
</reference>
<proteinExistence type="predicted"/>
<sequence>MHTSKERQLFIKFEHGKCPSAFFIGAVVYDAKFNMPNTLSFHPYEKLGLNRFLRMLTSETFTSQTIL</sequence>
<accession>A0A7R9EFN1</accession>
<evidence type="ECO:0000313" key="1">
    <source>
        <dbReference type="EMBL" id="CAD7433114.1"/>
    </source>
</evidence>
<organism evidence="1">
    <name type="scientific">Timema monikensis</name>
    <dbReference type="NCBI Taxonomy" id="170555"/>
    <lineage>
        <taxon>Eukaryota</taxon>
        <taxon>Metazoa</taxon>
        <taxon>Ecdysozoa</taxon>
        <taxon>Arthropoda</taxon>
        <taxon>Hexapoda</taxon>
        <taxon>Insecta</taxon>
        <taxon>Pterygota</taxon>
        <taxon>Neoptera</taxon>
        <taxon>Polyneoptera</taxon>
        <taxon>Phasmatodea</taxon>
        <taxon>Timematodea</taxon>
        <taxon>Timematoidea</taxon>
        <taxon>Timematidae</taxon>
        <taxon>Timema</taxon>
    </lineage>
</organism>
<gene>
    <name evidence="1" type="ORF">TMSB3V08_LOCUS9802</name>
</gene>
<name>A0A7R9EFN1_9NEOP</name>
<dbReference type="EMBL" id="OB796147">
    <property type="protein sequence ID" value="CAD7433114.1"/>
    <property type="molecule type" value="Genomic_DNA"/>
</dbReference>
<protein>
    <submittedName>
        <fullName evidence="1">Uncharacterized protein</fullName>
    </submittedName>
</protein>
<dbReference type="AlphaFoldDB" id="A0A7R9EFN1"/>